<dbReference type="OrthoDB" id="5783533at2759"/>
<dbReference type="SUPFAM" id="SSF48371">
    <property type="entry name" value="ARM repeat"/>
    <property type="match status" value="1"/>
</dbReference>
<proteinExistence type="predicted"/>
<accession>A0A132A8Q5</accession>
<dbReference type="InterPro" id="IPR055142">
    <property type="entry name" value="ZER1-like_C"/>
</dbReference>
<feature type="domain" description="Protein zer-1 homolog-like C-terminal" evidence="2">
    <location>
        <begin position="7"/>
        <end position="143"/>
    </location>
</feature>
<evidence type="ECO:0000313" key="4">
    <source>
        <dbReference type="Proteomes" id="UP000616769"/>
    </source>
</evidence>
<reference evidence="3 4" key="1">
    <citation type="journal article" date="2015" name="Parasit. Vectors">
        <title>Draft genome of the scabies mite.</title>
        <authorList>
            <person name="Rider S.D.Jr."/>
            <person name="Morgan M.S."/>
            <person name="Arlian L.G."/>
        </authorList>
    </citation>
    <scope>NUCLEOTIDE SEQUENCE [LARGE SCALE GENOMIC DNA]</scope>
    <source>
        <strain evidence="3">Arlian Lab</strain>
    </source>
</reference>
<dbReference type="Proteomes" id="UP000616769">
    <property type="component" value="Unassembled WGS sequence"/>
</dbReference>
<dbReference type="AlphaFoldDB" id="A0A132A8Q5"/>
<comment type="caution">
    <text evidence="3">The sequence shown here is derived from an EMBL/GenBank/DDBJ whole genome shotgun (WGS) entry which is preliminary data.</text>
</comment>
<organism evidence="3 4">
    <name type="scientific">Sarcoptes scabiei</name>
    <name type="common">Itch mite</name>
    <name type="synonym">Acarus scabiei</name>
    <dbReference type="NCBI Taxonomy" id="52283"/>
    <lineage>
        <taxon>Eukaryota</taxon>
        <taxon>Metazoa</taxon>
        <taxon>Ecdysozoa</taxon>
        <taxon>Arthropoda</taxon>
        <taxon>Chelicerata</taxon>
        <taxon>Arachnida</taxon>
        <taxon>Acari</taxon>
        <taxon>Acariformes</taxon>
        <taxon>Sarcoptiformes</taxon>
        <taxon>Astigmata</taxon>
        <taxon>Psoroptidia</taxon>
        <taxon>Sarcoptoidea</taxon>
        <taxon>Sarcoptidae</taxon>
        <taxon>Sarcoptinae</taxon>
        <taxon>Sarcoptes</taxon>
    </lineage>
</organism>
<dbReference type="PANTHER" id="PTHR12904">
    <property type="match status" value="1"/>
</dbReference>
<evidence type="ECO:0000313" key="3">
    <source>
        <dbReference type="EMBL" id="KPM07249.1"/>
    </source>
</evidence>
<sequence>MNLIDSNHKMFEGNSYIETKILGLLNNIAEVSNLRAHLTNAKLLNKLKKLAFSDQTSVSYFAIGIFAQLASDETIDWDSVDDFEFDFAHTMCNQIRSWPNTSSEMVSYRSFEPLGLLLFNSRYKFISMWSLWAIHHVCKKNRKFFQQNLIL</sequence>
<dbReference type="GO" id="GO:0031462">
    <property type="term" value="C:Cul2-RING ubiquitin ligase complex"/>
    <property type="evidence" value="ECO:0007669"/>
    <property type="project" value="TreeGrafter"/>
</dbReference>
<dbReference type="EMBL" id="JXLN01011422">
    <property type="protein sequence ID" value="KPM07249.1"/>
    <property type="molecule type" value="Genomic_DNA"/>
</dbReference>
<gene>
    <name evidence="3" type="ORF">QR98_0057380</name>
</gene>
<keyword evidence="1" id="KW-0833">Ubl conjugation pathway</keyword>
<dbReference type="PANTHER" id="PTHR12904:SF22">
    <property type="entry name" value="ZYG-11 FAMILY MEMBER B, CELL CYCLE REGULATOR"/>
    <property type="match status" value="1"/>
</dbReference>
<evidence type="ECO:0000259" key="2">
    <source>
        <dbReference type="Pfam" id="PF22964"/>
    </source>
</evidence>
<evidence type="ECO:0000256" key="1">
    <source>
        <dbReference type="ARBA" id="ARBA00022786"/>
    </source>
</evidence>
<dbReference type="Pfam" id="PF22964">
    <property type="entry name" value="ZER1-like_2nd"/>
    <property type="match status" value="1"/>
</dbReference>
<dbReference type="InterPro" id="IPR051341">
    <property type="entry name" value="Zyg-11_UBL_adapter"/>
</dbReference>
<name>A0A132A8Q5_SARSC</name>
<dbReference type="InterPro" id="IPR016024">
    <property type="entry name" value="ARM-type_fold"/>
</dbReference>
<protein>
    <recommendedName>
        <fullName evidence="2">Protein zer-1 homolog-like C-terminal domain-containing protein</fullName>
    </recommendedName>
</protein>
<dbReference type="VEuPathDB" id="VectorBase:SSCA006557"/>